<dbReference type="Pfam" id="PF13160">
    <property type="entry name" value="DUF3995"/>
    <property type="match status" value="1"/>
</dbReference>
<feature type="transmembrane region" description="Helical" evidence="1">
    <location>
        <begin position="133"/>
        <end position="151"/>
    </location>
</feature>
<dbReference type="InterPro" id="IPR025058">
    <property type="entry name" value="DUF3995"/>
</dbReference>
<dbReference type="Proteomes" id="UP000298264">
    <property type="component" value="Unassembled WGS sequence"/>
</dbReference>
<reference evidence="2" key="1">
    <citation type="journal article" date="2019" name="PLoS Negl. Trop. Dis.">
        <title>Revisiting the worldwide diversity of Leptospira species in the environment.</title>
        <authorList>
            <person name="Vincent A.T."/>
            <person name="Schiettekatte O."/>
            <person name="Bourhy P."/>
            <person name="Veyrier F.J."/>
            <person name="Picardeau M."/>
        </authorList>
    </citation>
    <scope>NUCLEOTIDE SEQUENCE [LARGE SCALE GENOMIC DNA]</scope>
    <source>
        <strain evidence="2">201400974</strain>
    </source>
</reference>
<proteinExistence type="predicted"/>
<dbReference type="EMBL" id="RQHV01000053">
    <property type="protein sequence ID" value="TGN09149.1"/>
    <property type="molecule type" value="Genomic_DNA"/>
</dbReference>
<sequence length="153" mass="17329">MTIIRKRGLWGMTVFLVFVNSFIFFAISGIHIYWALGGKWGSHSAIPANLKGKKLFFPGVFATIIVAIGLFLFALATLGNLGNFNEWIPRNYIHYADLGITTIFYLRAIGEFRYVGLFRKVKDTDFAKQDKKIFTPLCLFIGTVSLLIVLLNR</sequence>
<feature type="transmembrane region" description="Helical" evidence="1">
    <location>
        <begin position="12"/>
        <end position="36"/>
    </location>
</feature>
<dbReference type="AlphaFoldDB" id="A0A4R9LM02"/>
<dbReference type="OrthoDB" id="8590912at2"/>
<feature type="transmembrane region" description="Helical" evidence="1">
    <location>
        <begin position="92"/>
        <end position="110"/>
    </location>
</feature>
<keyword evidence="1" id="KW-0812">Transmembrane</keyword>
<dbReference type="RefSeq" id="WP_135764840.1">
    <property type="nucleotide sequence ID" value="NZ_RQHV01000053.1"/>
</dbReference>
<accession>A0A4R9LM02</accession>
<keyword evidence="1" id="KW-1133">Transmembrane helix</keyword>
<keyword evidence="1" id="KW-0472">Membrane</keyword>
<comment type="caution">
    <text evidence="2">The sequence shown here is derived from an EMBL/GenBank/DDBJ whole genome shotgun (WGS) entry which is preliminary data.</text>
</comment>
<organism evidence="2 3">
    <name type="scientific">Leptospira ilyithenensis</name>
    <dbReference type="NCBI Taxonomy" id="2484901"/>
    <lineage>
        <taxon>Bacteria</taxon>
        <taxon>Pseudomonadati</taxon>
        <taxon>Spirochaetota</taxon>
        <taxon>Spirochaetia</taxon>
        <taxon>Leptospirales</taxon>
        <taxon>Leptospiraceae</taxon>
        <taxon>Leptospira</taxon>
    </lineage>
</organism>
<evidence type="ECO:0000313" key="3">
    <source>
        <dbReference type="Proteomes" id="UP000298264"/>
    </source>
</evidence>
<name>A0A4R9LM02_9LEPT</name>
<feature type="transmembrane region" description="Helical" evidence="1">
    <location>
        <begin position="56"/>
        <end position="80"/>
    </location>
</feature>
<keyword evidence="3" id="KW-1185">Reference proteome</keyword>
<evidence type="ECO:0000313" key="2">
    <source>
        <dbReference type="EMBL" id="TGN09149.1"/>
    </source>
</evidence>
<protein>
    <submittedName>
        <fullName evidence="2">DUF3995 domain-containing protein</fullName>
    </submittedName>
</protein>
<evidence type="ECO:0000256" key="1">
    <source>
        <dbReference type="SAM" id="Phobius"/>
    </source>
</evidence>
<gene>
    <name evidence="2" type="ORF">EHS11_13005</name>
</gene>